<dbReference type="SUPFAM" id="SSF53686">
    <property type="entry name" value="Tryptophan synthase beta subunit-like PLP-dependent enzymes"/>
    <property type="match status" value="1"/>
</dbReference>
<evidence type="ECO:0000313" key="1">
    <source>
        <dbReference type="EMBL" id="EPB69101.1"/>
    </source>
</evidence>
<dbReference type="Proteomes" id="UP000054495">
    <property type="component" value="Unassembled WGS sequence"/>
</dbReference>
<protein>
    <recommendedName>
        <fullName evidence="3">Tryptophan synthase beta chain-like PALP domain-containing protein</fullName>
    </recommendedName>
</protein>
<proteinExistence type="predicted"/>
<name>A0A0D6LGP2_9BILA</name>
<sequence>MAYDMHASKISWEQHGDGCTVVQDGIKIESVKQKPKPKWFNNILEANGTTPLSKINKITKEKALKCNIVVFIFGRNIADDLAAVGVSSTGFHTEILRIEAVAEQNGLKKGDTVIAPVSGNSAVGIALVCAVKGYK</sequence>
<evidence type="ECO:0000313" key="2">
    <source>
        <dbReference type="Proteomes" id="UP000054495"/>
    </source>
</evidence>
<reference evidence="1 2" key="1">
    <citation type="submission" date="2013-05" db="EMBL/GenBank/DDBJ databases">
        <title>Draft genome of the parasitic nematode Anyclostoma ceylanicum.</title>
        <authorList>
            <person name="Mitreva M."/>
        </authorList>
    </citation>
    <scope>NUCLEOTIDE SEQUENCE [LARGE SCALE GENOMIC DNA]</scope>
</reference>
<evidence type="ECO:0008006" key="3">
    <source>
        <dbReference type="Google" id="ProtNLM"/>
    </source>
</evidence>
<dbReference type="AlphaFoldDB" id="A0A0D6LGP2"/>
<dbReference type="InterPro" id="IPR036052">
    <property type="entry name" value="TrpB-like_PALP_sf"/>
</dbReference>
<keyword evidence="2" id="KW-1185">Reference proteome</keyword>
<dbReference type="EMBL" id="KE125340">
    <property type="protein sequence ID" value="EPB69101.1"/>
    <property type="molecule type" value="Genomic_DNA"/>
</dbReference>
<gene>
    <name evidence="1" type="ORF">ANCCEY_11806</name>
</gene>
<accession>A0A0D6LGP2</accession>
<dbReference type="Gene3D" id="3.40.50.1100">
    <property type="match status" value="2"/>
</dbReference>
<organism evidence="1 2">
    <name type="scientific">Ancylostoma ceylanicum</name>
    <dbReference type="NCBI Taxonomy" id="53326"/>
    <lineage>
        <taxon>Eukaryota</taxon>
        <taxon>Metazoa</taxon>
        <taxon>Ecdysozoa</taxon>
        <taxon>Nematoda</taxon>
        <taxon>Chromadorea</taxon>
        <taxon>Rhabditida</taxon>
        <taxon>Rhabditina</taxon>
        <taxon>Rhabditomorpha</taxon>
        <taxon>Strongyloidea</taxon>
        <taxon>Ancylostomatidae</taxon>
        <taxon>Ancylostomatinae</taxon>
        <taxon>Ancylostoma</taxon>
    </lineage>
</organism>